<dbReference type="InterPro" id="IPR043160">
    <property type="entry name" value="Dynein_C_barrel"/>
</dbReference>
<reference evidence="3 4" key="1">
    <citation type="submission" date="2018-10" db="EMBL/GenBank/DDBJ databases">
        <title>Genome assembly for a Yunnan-Guizhou Plateau 3E fish, Anabarilius grahami (Regan), and its evolutionary and genetic applications.</title>
        <authorList>
            <person name="Jiang W."/>
        </authorList>
    </citation>
    <scope>NUCLEOTIDE SEQUENCE [LARGE SCALE GENOMIC DNA]</scope>
    <source>
        <strain evidence="3">AG-KIZ</strain>
        <tissue evidence="3">Muscle</tissue>
    </source>
</reference>
<name>A0A3N0YPS1_ANAGA</name>
<dbReference type="Gene3D" id="3.10.490.20">
    <property type="match status" value="1"/>
</dbReference>
<dbReference type="EMBL" id="RJVU01035287">
    <property type="protein sequence ID" value="ROL47748.1"/>
    <property type="molecule type" value="Genomic_DNA"/>
</dbReference>
<dbReference type="InterPro" id="IPR041658">
    <property type="entry name" value="AAA_lid_11"/>
</dbReference>
<comment type="caution">
    <text evidence="3">The sequence shown here is derived from an EMBL/GenBank/DDBJ whole genome shotgun (WGS) entry which is preliminary data.</text>
</comment>
<accession>A0A3N0YPS1</accession>
<dbReference type="InterPro" id="IPR041228">
    <property type="entry name" value="Dynein_C"/>
</dbReference>
<dbReference type="AlphaFoldDB" id="A0A3N0YPS1"/>
<dbReference type="InterPro" id="IPR042219">
    <property type="entry name" value="AAA_lid_11_sf"/>
</dbReference>
<evidence type="ECO:0000313" key="3">
    <source>
        <dbReference type="EMBL" id="ROL47748.1"/>
    </source>
</evidence>
<dbReference type="Proteomes" id="UP000281406">
    <property type="component" value="Unassembled WGS sequence"/>
</dbReference>
<sequence length="526" mass="58972">MSRDSYCPFCFQRNESLETLELEIAGDNGALTHKRRNTLGDRDTLKTAAVRIRALHVVCDSSWDLKDVLWSSVKQTLYFSPEDTVHIQCAILHSVLLQRQTFKHLCQGQLYLWTQEDLLALIDAHHRITKHCSDPTEALEYIAGHLIYGSHVSDHADLTVVQSVVRACLSQPFTSWGCGQHILSDIINFTGRFESGGLLKDLRHRIQSITSSTDPLILGFSPGMAGELVKLKSHTLNILLHQSQNIYTDIKGETSLLMQPRELPEYRTAWERLLTLQDKLRKMDIGMGIESASLGPLRCFFQAEWERLDSLVSSLLLNNFQPVKYNMTSSTAAYLTSSALSCLETQADLLRSYLWEESSCIAPHVYRLAAFLNPRGFLAALIRDAAHIQNKDISLYCLHFKVLHDMVSPSSPPLNAVCLSGLELQGALWDPGSGVLKDTQSPKPSPFPPLWVSVEESKGESIYSSKSSCCNSSSLYYCPLYVDRQTADEGQCLTDDNIITHVPLATRLDPVLCTMRRVRLTSTLLQ</sequence>
<dbReference type="PANTHER" id="PTHR45703">
    <property type="entry name" value="DYNEIN HEAVY CHAIN"/>
    <property type="match status" value="1"/>
</dbReference>
<feature type="domain" description="Dynein heavy chain AAA lid" evidence="1">
    <location>
        <begin position="89"/>
        <end position="220"/>
    </location>
</feature>
<dbReference type="OrthoDB" id="5986589at2759"/>
<evidence type="ECO:0000259" key="2">
    <source>
        <dbReference type="Pfam" id="PF18199"/>
    </source>
</evidence>
<dbReference type="GO" id="GO:0007018">
    <property type="term" value="P:microtubule-based movement"/>
    <property type="evidence" value="ECO:0007669"/>
    <property type="project" value="InterPro"/>
</dbReference>
<dbReference type="GO" id="GO:0051959">
    <property type="term" value="F:dynein light intermediate chain binding"/>
    <property type="evidence" value="ECO:0007669"/>
    <property type="project" value="InterPro"/>
</dbReference>
<dbReference type="Pfam" id="PF18199">
    <property type="entry name" value="Dynein_C"/>
    <property type="match status" value="1"/>
</dbReference>
<dbReference type="InterPro" id="IPR026983">
    <property type="entry name" value="DHC"/>
</dbReference>
<dbReference type="Gene3D" id="1.10.8.720">
    <property type="entry name" value="Region D6 of dynein motor"/>
    <property type="match status" value="1"/>
</dbReference>
<dbReference type="Pfam" id="PF18198">
    <property type="entry name" value="AAA_lid_11"/>
    <property type="match status" value="1"/>
</dbReference>
<organism evidence="3 4">
    <name type="scientific">Anabarilius grahami</name>
    <name type="common">Kanglang fish</name>
    <name type="synonym">Barilius grahami</name>
    <dbReference type="NCBI Taxonomy" id="495550"/>
    <lineage>
        <taxon>Eukaryota</taxon>
        <taxon>Metazoa</taxon>
        <taxon>Chordata</taxon>
        <taxon>Craniata</taxon>
        <taxon>Vertebrata</taxon>
        <taxon>Euteleostomi</taxon>
        <taxon>Actinopterygii</taxon>
        <taxon>Neopterygii</taxon>
        <taxon>Teleostei</taxon>
        <taxon>Ostariophysi</taxon>
        <taxon>Cypriniformes</taxon>
        <taxon>Xenocyprididae</taxon>
        <taxon>Xenocypridinae</taxon>
        <taxon>Xenocypridinae incertae sedis</taxon>
        <taxon>Anabarilius</taxon>
    </lineage>
</organism>
<protein>
    <submittedName>
        <fullName evidence="3">Dynein heavy chain domain-containing protein 1</fullName>
    </submittedName>
</protein>
<gene>
    <name evidence="3" type="ORF">DPX16_16120</name>
</gene>
<keyword evidence="4" id="KW-1185">Reference proteome</keyword>
<feature type="domain" description="Dynein heavy chain C-terminal" evidence="2">
    <location>
        <begin position="340"/>
        <end position="520"/>
    </location>
</feature>
<dbReference type="GO" id="GO:0045505">
    <property type="term" value="F:dynein intermediate chain binding"/>
    <property type="evidence" value="ECO:0007669"/>
    <property type="project" value="InterPro"/>
</dbReference>
<dbReference type="GO" id="GO:0030286">
    <property type="term" value="C:dynein complex"/>
    <property type="evidence" value="ECO:0007669"/>
    <property type="project" value="InterPro"/>
</dbReference>
<proteinExistence type="predicted"/>
<evidence type="ECO:0000313" key="4">
    <source>
        <dbReference type="Proteomes" id="UP000281406"/>
    </source>
</evidence>
<evidence type="ECO:0000259" key="1">
    <source>
        <dbReference type="Pfam" id="PF18198"/>
    </source>
</evidence>